<dbReference type="EMBL" id="CM042014">
    <property type="protein sequence ID" value="KAI3723343.1"/>
    <property type="molecule type" value="Genomic_DNA"/>
</dbReference>
<keyword evidence="2" id="KW-1185">Reference proteome</keyword>
<accession>A0ACB9BMT5</accession>
<evidence type="ECO:0000313" key="1">
    <source>
        <dbReference type="EMBL" id="KAI3723343.1"/>
    </source>
</evidence>
<comment type="caution">
    <text evidence="1">The sequence shown here is derived from an EMBL/GenBank/DDBJ whole genome shotgun (WGS) entry which is preliminary data.</text>
</comment>
<sequence length="78" mass="9152">MVKKKKSLKWVSGKTVNISENDKENHWVSVHGLNSPPPIISYRTQTHRHTDTHTLLFFSVFSFIPRVYKSKINLERES</sequence>
<dbReference type="Proteomes" id="UP001055811">
    <property type="component" value="Linkage Group LG06"/>
</dbReference>
<protein>
    <submittedName>
        <fullName evidence="1">Uncharacterized protein</fullName>
    </submittedName>
</protein>
<name>A0ACB9BMT5_CICIN</name>
<proteinExistence type="predicted"/>
<gene>
    <name evidence="1" type="ORF">L2E82_34846</name>
</gene>
<organism evidence="1 2">
    <name type="scientific">Cichorium intybus</name>
    <name type="common">Chicory</name>
    <dbReference type="NCBI Taxonomy" id="13427"/>
    <lineage>
        <taxon>Eukaryota</taxon>
        <taxon>Viridiplantae</taxon>
        <taxon>Streptophyta</taxon>
        <taxon>Embryophyta</taxon>
        <taxon>Tracheophyta</taxon>
        <taxon>Spermatophyta</taxon>
        <taxon>Magnoliopsida</taxon>
        <taxon>eudicotyledons</taxon>
        <taxon>Gunneridae</taxon>
        <taxon>Pentapetalae</taxon>
        <taxon>asterids</taxon>
        <taxon>campanulids</taxon>
        <taxon>Asterales</taxon>
        <taxon>Asteraceae</taxon>
        <taxon>Cichorioideae</taxon>
        <taxon>Cichorieae</taxon>
        <taxon>Cichoriinae</taxon>
        <taxon>Cichorium</taxon>
    </lineage>
</organism>
<evidence type="ECO:0000313" key="2">
    <source>
        <dbReference type="Proteomes" id="UP001055811"/>
    </source>
</evidence>
<reference evidence="2" key="1">
    <citation type="journal article" date="2022" name="Mol. Ecol. Resour.">
        <title>The genomes of chicory, endive, great burdock and yacon provide insights into Asteraceae palaeo-polyploidization history and plant inulin production.</title>
        <authorList>
            <person name="Fan W."/>
            <person name="Wang S."/>
            <person name="Wang H."/>
            <person name="Wang A."/>
            <person name="Jiang F."/>
            <person name="Liu H."/>
            <person name="Zhao H."/>
            <person name="Xu D."/>
            <person name="Zhang Y."/>
        </authorList>
    </citation>
    <scope>NUCLEOTIDE SEQUENCE [LARGE SCALE GENOMIC DNA]</scope>
    <source>
        <strain evidence="2">cv. Punajuju</strain>
    </source>
</reference>
<reference evidence="1 2" key="2">
    <citation type="journal article" date="2022" name="Mol. Ecol. Resour.">
        <title>The genomes of chicory, endive, great burdock and yacon provide insights into Asteraceae paleo-polyploidization history and plant inulin production.</title>
        <authorList>
            <person name="Fan W."/>
            <person name="Wang S."/>
            <person name="Wang H."/>
            <person name="Wang A."/>
            <person name="Jiang F."/>
            <person name="Liu H."/>
            <person name="Zhao H."/>
            <person name="Xu D."/>
            <person name="Zhang Y."/>
        </authorList>
    </citation>
    <scope>NUCLEOTIDE SEQUENCE [LARGE SCALE GENOMIC DNA]</scope>
    <source>
        <strain evidence="2">cv. Punajuju</strain>
        <tissue evidence="1">Leaves</tissue>
    </source>
</reference>